<feature type="domain" description="FAD-binding" evidence="2">
    <location>
        <begin position="5"/>
        <end position="337"/>
    </location>
</feature>
<dbReference type="SUPFAM" id="SSF54373">
    <property type="entry name" value="FAD-linked reductases, C-terminal domain"/>
    <property type="match status" value="1"/>
</dbReference>
<evidence type="ECO:0000313" key="6">
    <source>
        <dbReference type="Proteomes" id="UP000275024"/>
    </source>
</evidence>
<evidence type="ECO:0000313" key="5">
    <source>
        <dbReference type="Proteomes" id="UP000268652"/>
    </source>
</evidence>
<dbReference type="SUPFAM" id="SSF51905">
    <property type="entry name" value="FAD/NAD(P)-binding domain"/>
    <property type="match status" value="1"/>
</dbReference>
<sequence>MRRLRTQVAIIGAGPAGLVLANVLTRAGVDCRVVERRSRAHVEARARAGLLEHRTVATLRRHGLAGRLLSDGVRHGWCDFRCLDRSVRVDYGTLSGGHAHWVYPQQFLVRDLIEALGRGGVRPLFSQTVRAVADIDTTRPRVRCDTLEIACDYVVGCDGFRGVSRAALPRAHRVVPHRYPYDWLTVLAEVDEAAPGVVYAVGAEGFAGMMPRTRHLSRFYLQCAAGDTEAHWPARRIREQLHARLTPLPRIESLPEVRVLRMRSSVTEPLRHGRLLLAGDAAHVLTPSGAKGMNLAIADAAGAAEALVRGLREGDAGALAAYSGRRLAEIWRVQEFSDRLLRLLHLPPGEDPRFALRMRLAAIERLAEPGPHAAAFAHQYVGSGAEGSGDGRPD</sequence>
<dbReference type="Proteomes" id="UP000275024">
    <property type="component" value="Unassembled WGS sequence"/>
</dbReference>
<dbReference type="NCBIfam" id="NF006091">
    <property type="entry name" value="PRK08243.1"/>
    <property type="match status" value="1"/>
</dbReference>
<dbReference type="EMBL" id="RBDX01000016">
    <property type="protein sequence ID" value="RKN07194.1"/>
    <property type="molecule type" value="Genomic_DNA"/>
</dbReference>
<comment type="caution">
    <text evidence="3">The sequence shown here is derived from an EMBL/GenBank/DDBJ whole genome shotgun (WGS) entry which is preliminary data.</text>
</comment>
<protein>
    <submittedName>
        <fullName evidence="3">4-hydroxybenzoate 3-monooxygenase</fullName>
        <ecNumber evidence="3">1.14.13.2</ecNumber>
    </submittedName>
</protein>
<keyword evidence="5" id="KW-1185">Reference proteome</keyword>
<organism evidence="3 6">
    <name type="scientific">Streptomyces radicis</name>
    <dbReference type="NCBI Taxonomy" id="1750517"/>
    <lineage>
        <taxon>Bacteria</taxon>
        <taxon>Bacillati</taxon>
        <taxon>Actinomycetota</taxon>
        <taxon>Actinomycetes</taxon>
        <taxon>Kitasatosporales</taxon>
        <taxon>Streptomycetaceae</taxon>
        <taxon>Streptomyces</taxon>
    </lineage>
</organism>
<evidence type="ECO:0000313" key="4">
    <source>
        <dbReference type="EMBL" id="RKN26787.1"/>
    </source>
</evidence>
<gene>
    <name evidence="4" type="ORF">D7318_05465</name>
    <name evidence="3" type="ORF">D7319_19085</name>
</gene>
<accession>A0A3A9WCV9</accession>
<evidence type="ECO:0000259" key="2">
    <source>
        <dbReference type="Pfam" id="PF01494"/>
    </source>
</evidence>
<keyword evidence="1 3" id="KW-0560">Oxidoreductase</keyword>
<dbReference type="InterPro" id="IPR002938">
    <property type="entry name" value="FAD-bd"/>
</dbReference>
<dbReference type="EC" id="1.14.13.2" evidence="3"/>
<evidence type="ECO:0000313" key="3">
    <source>
        <dbReference type="EMBL" id="RKN07194.1"/>
    </source>
</evidence>
<dbReference type="GO" id="GO:0018659">
    <property type="term" value="F:4-hydroxybenzoate 3-monooxygenase activity"/>
    <property type="evidence" value="ECO:0007669"/>
    <property type="project" value="UniProtKB-EC"/>
</dbReference>
<dbReference type="InterPro" id="IPR036188">
    <property type="entry name" value="FAD/NAD-bd_sf"/>
</dbReference>
<dbReference type="RefSeq" id="WP_120695660.1">
    <property type="nucleotide sequence ID" value="NZ_RBDX01000016.1"/>
</dbReference>
<dbReference type="Proteomes" id="UP000268652">
    <property type="component" value="Unassembled WGS sequence"/>
</dbReference>
<dbReference type="Gene3D" id="3.30.9.10">
    <property type="entry name" value="D-Amino Acid Oxidase, subunit A, domain 2"/>
    <property type="match status" value="1"/>
</dbReference>
<proteinExistence type="predicted"/>
<name>A0A3A9WCV9_9ACTN</name>
<dbReference type="PANTHER" id="PTHR43476">
    <property type="entry name" value="3-(3-HYDROXY-PHENYL)PROPIONATE/3-HYDROXYCINNAMIC ACID HYDROXYLASE"/>
    <property type="match status" value="1"/>
</dbReference>
<dbReference type="OrthoDB" id="9791689at2"/>
<dbReference type="GO" id="GO:0071949">
    <property type="term" value="F:FAD binding"/>
    <property type="evidence" value="ECO:0007669"/>
    <property type="project" value="InterPro"/>
</dbReference>
<evidence type="ECO:0000256" key="1">
    <source>
        <dbReference type="ARBA" id="ARBA00023002"/>
    </source>
</evidence>
<dbReference type="Pfam" id="PF01494">
    <property type="entry name" value="FAD_binding_3"/>
    <property type="match status" value="1"/>
</dbReference>
<dbReference type="EMBL" id="RBDY01000002">
    <property type="protein sequence ID" value="RKN26787.1"/>
    <property type="molecule type" value="Genomic_DNA"/>
</dbReference>
<dbReference type="AlphaFoldDB" id="A0A3A9WCV9"/>
<dbReference type="PRINTS" id="PR00420">
    <property type="entry name" value="RNGMNOXGNASE"/>
</dbReference>
<dbReference type="Gene3D" id="3.50.50.60">
    <property type="entry name" value="FAD/NAD(P)-binding domain"/>
    <property type="match status" value="1"/>
</dbReference>
<reference evidence="5 6" key="1">
    <citation type="submission" date="2018-09" db="EMBL/GenBank/DDBJ databases">
        <title>Streptomyces sp. nov. DS1-2, an endophytic actinomycete isolated from roots of Dendrobium scabrilingue.</title>
        <authorList>
            <person name="Kuncharoen N."/>
            <person name="Kudo T."/>
            <person name="Ohkuma M."/>
            <person name="Yuki M."/>
            <person name="Tanasupawat S."/>
        </authorList>
    </citation>
    <scope>NUCLEOTIDE SEQUENCE [LARGE SCALE GENOMIC DNA]</scope>
    <source>
        <strain evidence="3 6">AZ1-7</strain>
        <strain evidence="4 5">DS1-2</strain>
    </source>
</reference>
<keyword evidence="3" id="KW-0503">Monooxygenase</keyword>
<dbReference type="InterPro" id="IPR050631">
    <property type="entry name" value="PheA/TfdB_FAD_monoxygenase"/>
</dbReference>
<dbReference type="PANTHER" id="PTHR43476:SF5">
    <property type="entry name" value="FAD-DEPENDENT MONOOXYGENASE"/>
    <property type="match status" value="1"/>
</dbReference>